<proteinExistence type="predicted"/>
<comment type="caution">
    <text evidence="2">The sequence shown here is derived from an EMBL/GenBank/DDBJ whole genome shotgun (WGS) entry which is preliminary data.</text>
</comment>
<dbReference type="AlphaFoldDB" id="A0AA40G0C5"/>
<organism evidence="2 3">
    <name type="scientific">Melipona bicolor</name>
    <dbReference type="NCBI Taxonomy" id="60889"/>
    <lineage>
        <taxon>Eukaryota</taxon>
        <taxon>Metazoa</taxon>
        <taxon>Ecdysozoa</taxon>
        <taxon>Arthropoda</taxon>
        <taxon>Hexapoda</taxon>
        <taxon>Insecta</taxon>
        <taxon>Pterygota</taxon>
        <taxon>Neoptera</taxon>
        <taxon>Endopterygota</taxon>
        <taxon>Hymenoptera</taxon>
        <taxon>Apocrita</taxon>
        <taxon>Aculeata</taxon>
        <taxon>Apoidea</taxon>
        <taxon>Anthophila</taxon>
        <taxon>Apidae</taxon>
        <taxon>Melipona</taxon>
    </lineage>
</organism>
<dbReference type="EMBL" id="JAHYIQ010000010">
    <property type="protein sequence ID" value="KAK1128617.1"/>
    <property type="molecule type" value="Genomic_DNA"/>
</dbReference>
<feature type="compositionally biased region" description="Basic and acidic residues" evidence="1">
    <location>
        <begin position="1"/>
        <end position="16"/>
    </location>
</feature>
<evidence type="ECO:0000313" key="3">
    <source>
        <dbReference type="Proteomes" id="UP001177670"/>
    </source>
</evidence>
<sequence length="62" mass="7230">MEIQREKERTEYGGEKKRGRVCGGGEGRRWWRWWWWLKREYGGGGMNGTPGKTWCASPVPTG</sequence>
<gene>
    <name evidence="2" type="ORF">K0M31_003075</name>
</gene>
<dbReference type="Proteomes" id="UP001177670">
    <property type="component" value="Unassembled WGS sequence"/>
</dbReference>
<keyword evidence="3" id="KW-1185">Reference proteome</keyword>
<evidence type="ECO:0000256" key="1">
    <source>
        <dbReference type="SAM" id="MobiDB-lite"/>
    </source>
</evidence>
<accession>A0AA40G0C5</accession>
<evidence type="ECO:0000313" key="2">
    <source>
        <dbReference type="EMBL" id="KAK1128617.1"/>
    </source>
</evidence>
<protein>
    <submittedName>
        <fullName evidence="2">Uncharacterized protein</fullName>
    </submittedName>
</protein>
<name>A0AA40G0C5_9HYME</name>
<feature type="region of interest" description="Disordered" evidence="1">
    <location>
        <begin position="1"/>
        <end position="24"/>
    </location>
</feature>
<reference evidence="2" key="1">
    <citation type="submission" date="2021-10" db="EMBL/GenBank/DDBJ databases">
        <title>Melipona bicolor Genome sequencing and assembly.</title>
        <authorList>
            <person name="Araujo N.S."/>
            <person name="Arias M.C."/>
        </authorList>
    </citation>
    <scope>NUCLEOTIDE SEQUENCE</scope>
    <source>
        <strain evidence="2">USP_2M_L1-L4_2017</strain>
        <tissue evidence="2">Whole body</tissue>
    </source>
</reference>